<evidence type="ECO:0000313" key="1">
    <source>
        <dbReference type="EMBL" id="ETA06104.1"/>
    </source>
</evidence>
<comment type="caution">
    <text evidence="1">The sequence shown here is derived from an EMBL/GenBank/DDBJ whole genome shotgun (WGS) entry which is preliminary data.</text>
</comment>
<reference evidence="1 2" key="1">
    <citation type="journal article" date="2014" name="Genome Announc.">
        <title>Draft Genome Sequence of Gordonia alkanivorans Strain CGMCC6845, a Halotolerant Hydrocarbon-Degrading Bacterium.</title>
        <authorList>
            <person name="Wang X."/>
            <person name="Jin D."/>
            <person name="Zhou L."/>
            <person name="Wu L."/>
            <person name="An W."/>
            <person name="Zhao L."/>
        </authorList>
    </citation>
    <scope>NUCLEOTIDE SEQUENCE [LARGE SCALE GENOMIC DNA]</scope>
    <source>
        <strain evidence="1 2">CGMCC 6845</strain>
    </source>
</reference>
<evidence type="ECO:0000313" key="2">
    <source>
        <dbReference type="Proteomes" id="UP000035035"/>
    </source>
</evidence>
<dbReference type="EMBL" id="AYXO01000028">
    <property type="protein sequence ID" value="ETA06104.1"/>
    <property type="molecule type" value="Genomic_DNA"/>
</dbReference>
<dbReference type="HOGENOM" id="CLU_3409411_0_0_11"/>
<dbReference type="Proteomes" id="UP000035035">
    <property type="component" value="Unassembled WGS sequence"/>
</dbReference>
<name>W9DCJ5_9ACTN</name>
<keyword evidence="2" id="KW-1185">Reference proteome</keyword>
<sequence>MHCGHSVNESSENDWTMSNLLSHSVQAYE</sequence>
<organism evidence="1 2">
    <name type="scientific">Gordonia alkanivorans CGMCC 6845</name>
    <dbReference type="NCBI Taxonomy" id="1423140"/>
    <lineage>
        <taxon>Bacteria</taxon>
        <taxon>Bacillati</taxon>
        <taxon>Actinomycetota</taxon>
        <taxon>Actinomycetes</taxon>
        <taxon>Mycobacteriales</taxon>
        <taxon>Gordoniaceae</taxon>
        <taxon>Gordonia</taxon>
    </lineage>
</organism>
<gene>
    <name evidence="1" type="ORF">V525_14895</name>
</gene>
<accession>W9DCJ5</accession>
<dbReference type="AlphaFoldDB" id="W9DCJ5"/>
<protein>
    <submittedName>
        <fullName evidence="1">Uncharacterized protein</fullName>
    </submittedName>
</protein>
<proteinExistence type="predicted"/>